<dbReference type="SUPFAM" id="SSF46689">
    <property type="entry name" value="Homeodomain-like"/>
    <property type="match status" value="1"/>
</dbReference>
<evidence type="ECO:0000256" key="4">
    <source>
        <dbReference type="PROSITE-ProRule" id="PRU00320"/>
    </source>
</evidence>
<proteinExistence type="predicted"/>
<dbReference type="InterPro" id="IPR050863">
    <property type="entry name" value="CenT-Element_Derived"/>
</dbReference>
<dbReference type="SMART" id="SM00674">
    <property type="entry name" value="CENPB"/>
    <property type="match status" value="1"/>
</dbReference>
<organism evidence="8">
    <name type="scientific">Ixodes ricinus</name>
    <name type="common">Common tick</name>
    <name type="synonym">Acarus ricinus</name>
    <dbReference type="NCBI Taxonomy" id="34613"/>
    <lineage>
        <taxon>Eukaryota</taxon>
        <taxon>Metazoa</taxon>
        <taxon>Ecdysozoa</taxon>
        <taxon>Arthropoda</taxon>
        <taxon>Chelicerata</taxon>
        <taxon>Arachnida</taxon>
        <taxon>Acari</taxon>
        <taxon>Parasitiformes</taxon>
        <taxon>Ixodida</taxon>
        <taxon>Ixodoidea</taxon>
        <taxon>Ixodidae</taxon>
        <taxon>Ixodinae</taxon>
        <taxon>Ixodes</taxon>
    </lineage>
</organism>
<keyword evidence="3 4" id="KW-0539">Nucleus</keyword>
<dbReference type="InterPro" id="IPR009057">
    <property type="entry name" value="Homeodomain-like_sf"/>
</dbReference>
<evidence type="ECO:0000256" key="1">
    <source>
        <dbReference type="ARBA" id="ARBA00004123"/>
    </source>
</evidence>
<dbReference type="InterPro" id="IPR004875">
    <property type="entry name" value="DDE_SF_endonuclease_dom"/>
</dbReference>
<feature type="region of interest" description="Disordered" evidence="5">
    <location>
        <begin position="454"/>
        <end position="480"/>
    </location>
</feature>
<sequence length="531" mass="59758">KRGKYSSNDLKTKVHILNEVREGKLSRKEIAEKYDLKKSTLATYIRNEAAIVKAFEEEQFVNSRKRLRSAAHPELEEAVYKWVTEVRTHNLPMTGDMIRAKAQQFSERLGIEGFRASEGWLARFRERHSLIFKHVCGERADVDEDLCENWKTSELARILAEYAPEDIFNCDETALFFKALPDKTITFKGDPCTGGKRSKERVTVLVAANMTGTERLPLLVIGKSKTPRCFRNIARLPTDYRFNRKAWMTREIFQDWLQKLNRQFASKGRKVVLVADNCSAHTKMPELSMIRLIFLPPATTSLLQPMDQGIIKHLKGLYRKHLMARILLCLDQGKRYEVTLLAAMHMLVKAWTDMPSQVIANCFRHCGFSCDGNTASSTTASATTSTSATASATTSATASATTSATRIEDENFDEECSALMSALPENVSFDDYVAIDDGVLVCGQLTDDEIIASVQRPEGQEDDSCESDAEEPPPRPSPAEASAALDVLANFATFEDTDGTMWPHIEDMRKFVFAKRLTGMRQQKISAFFSK</sequence>
<name>A0A147BC92_IXORI</name>
<keyword evidence="2 4" id="KW-0238">DNA-binding</keyword>
<dbReference type="Gene3D" id="1.10.10.60">
    <property type="entry name" value="Homeodomain-like"/>
    <property type="match status" value="2"/>
</dbReference>
<dbReference type="Gene3D" id="3.30.420.10">
    <property type="entry name" value="Ribonuclease H-like superfamily/Ribonuclease H"/>
    <property type="match status" value="1"/>
</dbReference>
<dbReference type="PROSITE" id="PS51253">
    <property type="entry name" value="HTH_CENPB"/>
    <property type="match status" value="1"/>
</dbReference>
<evidence type="ECO:0000313" key="8">
    <source>
        <dbReference type="EMBL" id="JAR88379.1"/>
    </source>
</evidence>
<accession>A0A147BC92</accession>
<feature type="compositionally biased region" description="Acidic residues" evidence="5">
    <location>
        <begin position="460"/>
        <end position="471"/>
    </location>
</feature>
<feature type="domain" description="HTH CENPB-type" evidence="7">
    <location>
        <begin position="63"/>
        <end position="134"/>
    </location>
</feature>
<feature type="compositionally biased region" description="Low complexity" evidence="5">
    <location>
        <begin position="384"/>
        <end position="405"/>
    </location>
</feature>
<evidence type="ECO:0000256" key="3">
    <source>
        <dbReference type="ARBA" id="ARBA00023242"/>
    </source>
</evidence>
<evidence type="ECO:0000259" key="7">
    <source>
        <dbReference type="PROSITE" id="PS51253"/>
    </source>
</evidence>
<dbReference type="Pfam" id="PF04218">
    <property type="entry name" value="CENP-B_N"/>
    <property type="match status" value="1"/>
</dbReference>
<dbReference type="Pfam" id="PF03221">
    <property type="entry name" value="HTH_Tnp_Tc5"/>
    <property type="match status" value="1"/>
</dbReference>
<comment type="subcellular location">
    <subcellularLocation>
        <location evidence="1 4">Nucleus</location>
    </subcellularLocation>
</comment>
<evidence type="ECO:0000256" key="2">
    <source>
        <dbReference type="ARBA" id="ARBA00023125"/>
    </source>
</evidence>
<dbReference type="GO" id="GO:0005634">
    <property type="term" value="C:nucleus"/>
    <property type="evidence" value="ECO:0007669"/>
    <property type="project" value="UniProtKB-SubCell"/>
</dbReference>
<protein>
    <submittedName>
        <fullName evidence="8">Putative tigger transposable element-derived</fullName>
    </submittedName>
</protein>
<dbReference type="InterPro" id="IPR007889">
    <property type="entry name" value="HTH_Psq"/>
</dbReference>
<dbReference type="PANTHER" id="PTHR19303">
    <property type="entry name" value="TRANSPOSON"/>
    <property type="match status" value="1"/>
</dbReference>
<dbReference type="PANTHER" id="PTHR19303:SF73">
    <property type="entry name" value="PROTEIN PDC2"/>
    <property type="match status" value="1"/>
</dbReference>
<dbReference type="InterPro" id="IPR036397">
    <property type="entry name" value="RNaseH_sf"/>
</dbReference>
<dbReference type="PROSITE" id="PS50960">
    <property type="entry name" value="HTH_PSQ"/>
    <property type="match status" value="1"/>
</dbReference>
<reference evidence="8" key="1">
    <citation type="journal article" date="2018" name="PLoS Negl. Trop. Dis.">
        <title>Sialome diversity of ticks revealed by RNAseq of single tick salivary glands.</title>
        <authorList>
            <person name="Perner J."/>
            <person name="Kropackova S."/>
            <person name="Kopacek P."/>
            <person name="Ribeiro J.M."/>
        </authorList>
    </citation>
    <scope>NUCLEOTIDE SEQUENCE</scope>
    <source>
        <strain evidence="8">Siblings of single egg batch collected in Ceske Budejovice</strain>
        <tissue evidence="8">Salivary glands</tissue>
    </source>
</reference>
<dbReference type="AlphaFoldDB" id="A0A147BC92"/>
<feature type="DNA-binding region" description="H-T-H motif" evidence="4">
    <location>
        <begin position="27"/>
        <end position="47"/>
    </location>
</feature>
<feature type="non-terminal residue" evidence="8">
    <location>
        <position position="1"/>
    </location>
</feature>
<feature type="region of interest" description="Disordered" evidence="5">
    <location>
        <begin position="384"/>
        <end position="407"/>
    </location>
</feature>
<feature type="domain" description="HTH psq-type" evidence="6">
    <location>
        <begin position="1"/>
        <end position="51"/>
    </location>
</feature>
<dbReference type="EMBL" id="GEGO01007025">
    <property type="protein sequence ID" value="JAR88379.1"/>
    <property type="molecule type" value="Transcribed_RNA"/>
</dbReference>
<evidence type="ECO:0000256" key="5">
    <source>
        <dbReference type="SAM" id="MobiDB-lite"/>
    </source>
</evidence>
<dbReference type="GO" id="GO:0003677">
    <property type="term" value="F:DNA binding"/>
    <property type="evidence" value="ECO:0007669"/>
    <property type="project" value="UniProtKB-UniRule"/>
</dbReference>
<dbReference type="InterPro" id="IPR006600">
    <property type="entry name" value="HTH_CenpB_DNA-bd_dom"/>
</dbReference>
<evidence type="ECO:0000259" key="6">
    <source>
        <dbReference type="PROSITE" id="PS50960"/>
    </source>
</evidence>
<dbReference type="Pfam" id="PF03184">
    <property type="entry name" value="DDE_1"/>
    <property type="match status" value="1"/>
</dbReference>